<feature type="compositionally biased region" description="Basic and acidic residues" evidence="1">
    <location>
        <begin position="347"/>
        <end position="366"/>
    </location>
</feature>
<dbReference type="OrthoDB" id="3049768at2759"/>
<evidence type="ECO:0000256" key="1">
    <source>
        <dbReference type="SAM" id="MobiDB-lite"/>
    </source>
</evidence>
<dbReference type="EMBL" id="ML179103">
    <property type="protein sequence ID" value="THV00464.1"/>
    <property type="molecule type" value="Genomic_DNA"/>
</dbReference>
<sequence>MSPPKVDGSPVRHGIPSSESANNAPTHVGPPPLPLGPAHFRGICVPQQQPEIFSYSVYDTNGRYNLVAASANSEQERLLAFAQDPIIFNGRDSLDHERTTRVRLGQPPFPLTQELILIQQQNALDDFSSRITNTTSSTQPRWQPTGAASHGRSRLRIPASSLEALVEVALERKPHLAPHGSKGKVWDEIAAALWDRKLFVGNSVATIKAKLQQLVKFHEDPNSPSCMEIRKEIEGTSTAIKLAALLDRLSESQKTAKKMSDEKKQKTQVKEEEDRVGGEAIRQASVHTLGLKRKSSSISGSERSGDTEPNSDSDENEDLSNPHRLKRHRPLTTSSSFRSAEGTANKESQEILELLKESDKREKEQGEQLLRAMAESTKVYKEASDKFLEAISSLRRD</sequence>
<name>A0A4S8MEH8_DENBC</name>
<proteinExistence type="predicted"/>
<organism evidence="2 3">
    <name type="scientific">Dendrothele bispora (strain CBS 962.96)</name>
    <dbReference type="NCBI Taxonomy" id="1314807"/>
    <lineage>
        <taxon>Eukaryota</taxon>
        <taxon>Fungi</taxon>
        <taxon>Dikarya</taxon>
        <taxon>Basidiomycota</taxon>
        <taxon>Agaricomycotina</taxon>
        <taxon>Agaricomycetes</taxon>
        <taxon>Agaricomycetidae</taxon>
        <taxon>Agaricales</taxon>
        <taxon>Agaricales incertae sedis</taxon>
        <taxon>Dendrothele</taxon>
    </lineage>
</organism>
<evidence type="ECO:0000313" key="2">
    <source>
        <dbReference type="EMBL" id="THV00464.1"/>
    </source>
</evidence>
<protein>
    <submittedName>
        <fullName evidence="2">Uncharacterized protein</fullName>
    </submittedName>
</protein>
<dbReference type="Proteomes" id="UP000297245">
    <property type="component" value="Unassembled WGS sequence"/>
</dbReference>
<feature type="region of interest" description="Disordered" evidence="1">
    <location>
        <begin position="253"/>
        <end position="367"/>
    </location>
</feature>
<evidence type="ECO:0000313" key="3">
    <source>
        <dbReference type="Proteomes" id="UP000297245"/>
    </source>
</evidence>
<dbReference type="AlphaFoldDB" id="A0A4S8MEH8"/>
<feature type="compositionally biased region" description="Acidic residues" evidence="1">
    <location>
        <begin position="309"/>
        <end position="318"/>
    </location>
</feature>
<keyword evidence="3" id="KW-1185">Reference proteome</keyword>
<feature type="region of interest" description="Disordered" evidence="1">
    <location>
        <begin position="1"/>
        <end position="33"/>
    </location>
</feature>
<reference evidence="2 3" key="1">
    <citation type="journal article" date="2019" name="Nat. Ecol. Evol.">
        <title>Megaphylogeny resolves global patterns of mushroom evolution.</title>
        <authorList>
            <person name="Varga T."/>
            <person name="Krizsan K."/>
            <person name="Foldi C."/>
            <person name="Dima B."/>
            <person name="Sanchez-Garcia M."/>
            <person name="Sanchez-Ramirez S."/>
            <person name="Szollosi G.J."/>
            <person name="Szarkandi J.G."/>
            <person name="Papp V."/>
            <person name="Albert L."/>
            <person name="Andreopoulos W."/>
            <person name="Angelini C."/>
            <person name="Antonin V."/>
            <person name="Barry K.W."/>
            <person name="Bougher N.L."/>
            <person name="Buchanan P."/>
            <person name="Buyck B."/>
            <person name="Bense V."/>
            <person name="Catcheside P."/>
            <person name="Chovatia M."/>
            <person name="Cooper J."/>
            <person name="Damon W."/>
            <person name="Desjardin D."/>
            <person name="Finy P."/>
            <person name="Geml J."/>
            <person name="Haridas S."/>
            <person name="Hughes K."/>
            <person name="Justo A."/>
            <person name="Karasinski D."/>
            <person name="Kautmanova I."/>
            <person name="Kiss B."/>
            <person name="Kocsube S."/>
            <person name="Kotiranta H."/>
            <person name="LaButti K.M."/>
            <person name="Lechner B.E."/>
            <person name="Liimatainen K."/>
            <person name="Lipzen A."/>
            <person name="Lukacs Z."/>
            <person name="Mihaltcheva S."/>
            <person name="Morgado L.N."/>
            <person name="Niskanen T."/>
            <person name="Noordeloos M.E."/>
            <person name="Ohm R.A."/>
            <person name="Ortiz-Santana B."/>
            <person name="Ovrebo C."/>
            <person name="Racz N."/>
            <person name="Riley R."/>
            <person name="Savchenko A."/>
            <person name="Shiryaev A."/>
            <person name="Soop K."/>
            <person name="Spirin V."/>
            <person name="Szebenyi C."/>
            <person name="Tomsovsky M."/>
            <person name="Tulloss R.E."/>
            <person name="Uehling J."/>
            <person name="Grigoriev I.V."/>
            <person name="Vagvolgyi C."/>
            <person name="Papp T."/>
            <person name="Martin F.M."/>
            <person name="Miettinen O."/>
            <person name="Hibbett D.S."/>
            <person name="Nagy L.G."/>
        </authorList>
    </citation>
    <scope>NUCLEOTIDE SEQUENCE [LARGE SCALE GENOMIC DNA]</scope>
    <source>
        <strain evidence="2 3">CBS 962.96</strain>
    </source>
</reference>
<gene>
    <name evidence="2" type="ORF">K435DRAFT_794102</name>
</gene>
<accession>A0A4S8MEH8</accession>
<feature type="compositionally biased region" description="Basic and acidic residues" evidence="1">
    <location>
        <begin position="258"/>
        <end position="277"/>
    </location>
</feature>